<accession>A0A7W3YW26</accession>
<dbReference type="AlphaFoldDB" id="A0A7W3YW26"/>
<dbReference type="InterPro" id="IPR050706">
    <property type="entry name" value="Cyclic-di-GMP_PDE-like"/>
</dbReference>
<proteinExistence type="predicted"/>
<reference evidence="2 3" key="1">
    <citation type="submission" date="2020-08" db="EMBL/GenBank/DDBJ databases">
        <title>Stenotrophomonas sp. W1S232.</title>
        <authorList>
            <person name="Deng Y."/>
        </authorList>
    </citation>
    <scope>NUCLEOTIDE SEQUENCE [LARGE SCALE GENOMIC DNA]</scope>
    <source>
        <strain evidence="2 3">W1S232</strain>
    </source>
</reference>
<dbReference type="EMBL" id="JACIUV010000004">
    <property type="protein sequence ID" value="MBB1117559.1"/>
    <property type="molecule type" value="Genomic_DNA"/>
</dbReference>
<organism evidence="2 3">
    <name type="scientific">Stenotrophomonas koreensis</name>
    <dbReference type="NCBI Taxonomy" id="266128"/>
    <lineage>
        <taxon>Bacteria</taxon>
        <taxon>Pseudomonadati</taxon>
        <taxon>Pseudomonadota</taxon>
        <taxon>Gammaproteobacteria</taxon>
        <taxon>Lysobacterales</taxon>
        <taxon>Lysobacteraceae</taxon>
        <taxon>Stenotrophomonas</taxon>
    </lineage>
</organism>
<dbReference type="SMART" id="SM00052">
    <property type="entry name" value="EAL"/>
    <property type="match status" value="1"/>
</dbReference>
<dbReference type="PANTHER" id="PTHR33121">
    <property type="entry name" value="CYCLIC DI-GMP PHOSPHODIESTERASE PDEF"/>
    <property type="match status" value="1"/>
</dbReference>
<protein>
    <submittedName>
        <fullName evidence="2">EAL domain-containing protein</fullName>
    </submittedName>
</protein>
<dbReference type="Pfam" id="PF00563">
    <property type="entry name" value="EAL"/>
    <property type="match status" value="1"/>
</dbReference>
<dbReference type="Gene3D" id="3.20.20.450">
    <property type="entry name" value="EAL domain"/>
    <property type="match status" value="1"/>
</dbReference>
<sequence>MLTALTAQRARRMASTDKRAGCALCREAAPLDFDFSYAFQPIVDVHARQVFAHEALVRGPAGEPASSVLSRITQANRYPFDQACRDKAIQIAARLQMRSQLSINFLPNAIYRPELCIRSTLHAAHRYGFPIEQIIFETVEGEQVSDGKWLAEILREYKRIGFKTAIDDFGAGFAGLNLLADFQPDIVKLDMALIRGIDQSKPRRAIVAGVVAMCRQLDIAVIAEGIESADEARCLADLGIHLMQGYWFGRPQLERAVDETDIAWTL</sequence>
<name>A0A7W3YW26_9GAMM</name>
<dbReference type="InterPro" id="IPR035919">
    <property type="entry name" value="EAL_sf"/>
</dbReference>
<evidence type="ECO:0000313" key="3">
    <source>
        <dbReference type="Proteomes" id="UP000550609"/>
    </source>
</evidence>
<dbReference type="PROSITE" id="PS50883">
    <property type="entry name" value="EAL"/>
    <property type="match status" value="1"/>
</dbReference>
<dbReference type="GO" id="GO:0071111">
    <property type="term" value="F:cyclic-guanylate-specific phosphodiesterase activity"/>
    <property type="evidence" value="ECO:0007669"/>
    <property type="project" value="InterPro"/>
</dbReference>
<gene>
    <name evidence="2" type="ORF">H4O09_10910</name>
</gene>
<dbReference type="PANTHER" id="PTHR33121:SF15">
    <property type="entry name" value="BLUE LIGHT- AND TEMPERATURE-REGULATED ANTIREPRESSOR BLUF"/>
    <property type="match status" value="1"/>
</dbReference>
<dbReference type="InterPro" id="IPR001633">
    <property type="entry name" value="EAL_dom"/>
</dbReference>
<dbReference type="SUPFAM" id="SSF141868">
    <property type="entry name" value="EAL domain-like"/>
    <property type="match status" value="1"/>
</dbReference>
<feature type="domain" description="EAL" evidence="1">
    <location>
        <begin position="18"/>
        <end position="265"/>
    </location>
</feature>
<dbReference type="Proteomes" id="UP000550609">
    <property type="component" value="Unassembled WGS sequence"/>
</dbReference>
<evidence type="ECO:0000259" key="1">
    <source>
        <dbReference type="PROSITE" id="PS50883"/>
    </source>
</evidence>
<evidence type="ECO:0000313" key="2">
    <source>
        <dbReference type="EMBL" id="MBB1117559.1"/>
    </source>
</evidence>
<dbReference type="CDD" id="cd01948">
    <property type="entry name" value="EAL"/>
    <property type="match status" value="1"/>
</dbReference>
<comment type="caution">
    <text evidence="2">The sequence shown here is derived from an EMBL/GenBank/DDBJ whole genome shotgun (WGS) entry which is preliminary data.</text>
</comment>